<evidence type="ECO:0000313" key="3">
    <source>
        <dbReference type="Proteomes" id="UP000051061"/>
    </source>
</evidence>
<dbReference type="Proteomes" id="UP000051061">
    <property type="component" value="Unassembled WGS sequence"/>
</dbReference>
<keyword evidence="1" id="KW-1133">Transmembrane helix</keyword>
<feature type="transmembrane region" description="Helical" evidence="1">
    <location>
        <begin position="76"/>
        <end position="95"/>
    </location>
</feature>
<sequence>MNFNITEFKIELKMEDQKPILSISDYTLKSLTKLHRDLISDQNEVKNFFIKDQVSLEACIAHIKAKLEDYSPSSPAIFPFIAIFIGLFAIAFGFIDISNLTEEGVNNVFNGLINSAISISILYLLIIIYDFVKTLIRKKLNYILSMLESFRA</sequence>
<proteinExistence type="predicted"/>
<evidence type="ECO:0000256" key="1">
    <source>
        <dbReference type="SAM" id="Phobius"/>
    </source>
</evidence>
<feature type="transmembrane region" description="Helical" evidence="1">
    <location>
        <begin position="115"/>
        <end position="132"/>
    </location>
</feature>
<keyword evidence="3" id="KW-1185">Reference proteome</keyword>
<evidence type="ECO:0000313" key="2">
    <source>
        <dbReference type="EMBL" id="KQL57245.1"/>
    </source>
</evidence>
<gene>
    <name evidence="2" type="ORF">AN965_09865</name>
</gene>
<comment type="caution">
    <text evidence="2">The sequence shown here is derived from an EMBL/GenBank/DDBJ whole genome shotgun (WGS) entry which is preliminary data.</text>
</comment>
<keyword evidence="1" id="KW-0812">Transmembrane</keyword>
<protein>
    <submittedName>
        <fullName evidence="2">Uncharacterized protein</fullName>
    </submittedName>
</protein>
<dbReference type="AlphaFoldDB" id="A0A9D5I216"/>
<dbReference type="EMBL" id="LJJD01000016">
    <property type="protein sequence ID" value="KQL57245.1"/>
    <property type="molecule type" value="Genomic_DNA"/>
</dbReference>
<name>A0A9D5I216_9BACI</name>
<keyword evidence="1" id="KW-0472">Membrane</keyword>
<organism evidence="2 3">
    <name type="scientific">Alkalicoccobacillus plakortidis</name>
    <dbReference type="NCBI Taxonomy" id="444060"/>
    <lineage>
        <taxon>Bacteria</taxon>
        <taxon>Bacillati</taxon>
        <taxon>Bacillota</taxon>
        <taxon>Bacilli</taxon>
        <taxon>Bacillales</taxon>
        <taxon>Bacillaceae</taxon>
        <taxon>Alkalicoccobacillus</taxon>
    </lineage>
</organism>
<accession>A0A9D5I216</accession>
<reference evidence="2 3" key="1">
    <citation type="submission" date="2015-09" db="EMBL/GenBank/DDBJ databases">
        <title>Genome sequencing project for genomic taxonomy and phylogenomics of Bacillus-like bacteria.</title>
        <authorList>
            <person name="Liu B."/>
            <person name="Wang J."/>
            <person name="Zhu Y."/>
            <person name="Liu G."/>
            <person name="Chen Q."/>
            <person name="Chen Z."/>
            <person name="Lan J."/>
            <person name="Che J."/>
            <person name="Ge C."/>
            <person name="Shi H."/>
            <person name="Pan Z."/>
            <person name="Liu X."/>
        </authorList>
    </citation>
    <scope>NUCLEOTIDE SEQUENCE [LARGE SCALE GENOMIC DNA]</scope>
    <source>
        <strain evidence="2 3">DSM 19153</strain>
    </source>
</reference>